<proteinExistence type="predicted"/>
<protein>
    <submittedName>
        <fullName evidence="2">Uncharacterized protein</fullName>
    </submittedName>
</protein>
<organism evidence="2 3">
    <name type="scientific">Dreissena polymorpha</name>
    <name type="common">Zebra mussel</name>
    <name type="synonym">Mytilus polymorpha</name>
    <dbReference type="NCBI Taxonomy" id="45954"/>
    <lineage>
        <taxon>Eukaryota</taxon>
        <taxon>Metazoa</taxon>
        <taxon>Spiralia</taxon>
        <taxon>Lophotrochozoa</taxon>
        <taxon>Mollusca</taxon>
        <taxon>Bivalvia</taxon>
        <taxon>Autobranchia</taxon>
        <taxon>Heteroconchia</taxon>
        <taxon>Euheterodonta</taxon>
        <taxon>Imparidentia</taxon>
        <taxon>Neoheterodontei</taxon>
        <taxon>Myida</taxon>
        <taxon>Dreissenoidea</taxon>
        <taxon>Dreissenidae</taxon>
        <taxon>Dreissena</taxon>
    </lineage>
</organism>
<feature type="compositionally biased region" description="Basic and acidic residues" evidence="1">
    <location>
        <begin position="107"/>
        <end position="128"/>
    </location>
</feature>
<evidence type="ECO:0000313" key="2">
    <source>
        <dbReference type="EMBL" id="KAH3890746.1"/>
    </source>
</evidence>
<dbReference type="Proteomes" id="UP000828390">
    <property type="component" value="Unassembled WGS sequence"/>
</dbReference>
<reference evidence="2" key="1">
    <citation type="journal article" date="2019" name="bioRxiv">
        <title>The Genome of the Zebra Mussel, Dreissena polymorpha: A Resource for Invasive Species Research.</title>
        <authorList>
            <person name="McCartney M.A."/>
            <person name="Auch B."/>
            <person name="Kono T."/>
            <person name="Mallez S."/>
            <person name="Zhang Y."/>
            <person name="Obille A."/>
            <person name="Becker A."/>
            <person name="Abrahante J.E."/>
            <person name="Garbe J."/>
            <person name="Badalamenti J.P."/>
            <person name="Herman A."/>
            <person name="Mangelson H."/>
            <person name="Liachko I."/>
            <person name="Sullivan S."/>
            <person name="Sone E.D."/>
            <person name="Koren S."/>
            <person name="Silverstein K.A.T."/>
            <person name="Beckman K.B."/>
            <person name="Gohl D.M."/>
        </authorList>
    </citation>
    <scope>NUCLEOTIDE SEQUENCE</scope>
    <source>
        <strain evidence="2">Duluth1</strain>
        <tissue evidence="2">Whole animal</tissue>
    </source>
</reference>
<evidence type="ECO:0000256" key="1">
    <source>
        <dbReference type="SAM" id="MobiDB-lite"/>
    </source>
</evidence>
<evidence type="ECO:0000313" key="3">
    <source>
        <dbReference type="Proteomes" id="UP000828390"/>
    </source>
</evidence>
<keyword evidence="3" id="KW-1185">Reference proteome</keyword>
<dbReference type="EMBL" id="JAIWYP010000001">
    <property type="protein sequence ID" value="KAH3890746.1"/>
    <property type="molecule type" value="Genomic_DNA"/>
</dbReference>
<feature type="compositionally biased region" description="Low complexity" evidence="1">
    <location>
        <begin position="76"/>
        <end position="94"/>
    </location>
</feature>
<feature type="region of interest" description="Disordered" evidence="1">
    <location>
        <begin position="71"/>
        <end position="207"/>
    </location>
</feature>
<feature type="compositionally biased region" description="Polar residues" evidence="1">
    <location>
        <begin position="152"/>
        <end position="167"/>
    </location>
</feature>
<comment type="caution">
    <text evidence="2">The sequence shown here is derived from an EMBL/GenBank/DDBJ whole genome shotgun (WGS) entry which is preliminary data.</text>
</comment>
<feature type="region of interest" description="Disordered" evidence="1">
    <location>
        <begin position="1"/>
        <end position="48"/>
    </location>
</feature>
<sequence>MSDPRAVDSEVTFRDGNCSSARGDEDTPESDAEVAYGSQHVPDDGVRGLHEQMSTMASVLRDVMVELKQLKEAGRSTTSSTANNENNSTSVATVQRRVGDLVYDQRSAGECRDDSKVGNRVPDVRESQPKPQAPRFLNSGFVIGRNYERQTDNGQPHAQPGVSNTRCENTRGRYEFQAPAYMDGKRQNQQRRLSPVKMASFSQKRTG</sequence>
<name>A0A9D4S3V9_DREPO</name>
<gene>
    <name evidence="2" type="ORF">DPMN_014834</name>
</gene>
<accession>A0A9D4S3V9</accession>
<reference evidence="2" key="2">
    <citation type="submission" date="2020-11" db="EMBL/GenBank/DDBJ databases">
        <authorList>
            <person name="McCartney M.A."/>
            <person name="Auch B."/>
            <person name="Kono T."/>
            <person name="Mallez S."/>
            <person name="Becker A."/>
            <person name="Gohl D.M."/>
            <person name="Silverstein K.A.T."/>
            <person name="Koren S."/>
            <person name="Bechman K.B."/>
            <person name="Herman A."/>
            <person name="Abrahante J.E."/>
            <person name="Garbe J."/>
        </authorList>
    </citation>
    <scope>NUCLEOTIDE SEQUENCE</scope>
    <source>
        <strain evidence="2">Duluth1</strain>
        <tissue evidence="2">Whole animal</tissue>
    </source>
</reference>
<dbReference type="AlphaFoldDB" id="A0A9D4S3V9"/>
<feature type="compositionally biased region" description="Basic and acidic residues" evidence="1">
    <location>
        <begin position="1"/>
        <end position="13"/>
    </location>
</feature>